<dbReference type="EMBL" id="JAJNNZ010000019">
    <property type="protein sequence ID" value="MCJ2378642.1"/>
    <property type="molecule type" value="Genomic_DNA"/>
</dbReference>
<keyword evidence="1" id="KW-0175">Coiled coil</keyword>
<evidence type="ECO:0000256" key="3">
    <source>
        <dbReference type="SAM" id="SignalP"/>
    </source>
</evidence>
<feature type="signal peptide" evidence="3">
    <location>
        <begin position="1"/>
        <end position="21"/>
    </location>
</feature>
<keyword evidence="3" id="KW-0732">Signal</keyword>
<gene>
    <name evidence="4" type="ORF">LNL84_17675</name>
</gene>
<feature type="compositionally biased region" description="Polar residues" evidence="2">
    <location>
        <begin position="419"/>
        <end position="443"/>
    </location>
</feature>
<dbReference type="AlphaFoldDB" id="A0A9X2B0B5"/>
<reference evidence="4" key="1">
    <citation type="submission" date="2021-11" db="EMBL/GenBank/DDBJ databases">
        <title>Vibrio ZSDE26 sp. nov. and Vibrio ZSDZ34 sp. nov., isolated from coastal seawater in Qingdao.</title>
        <authorList>
            <person name="Zhang P."/>
        </authorList>
    </citation>
    <scope>NUCLEOTIDE SEQUENCE</scope>
    <source>
        <strain evidence="4">ZSDZ34</strain>
    </source>
</reference>
<dbReference type="PROSITE" id="PS51257">
    <property type="entry name" value="PROKAR_LIPOPROTEIN"/>
    <property type="match status" value="1"/>
</dbReference>
<evidence type="ECO:0000256" key="1">
    <source>
        <dbReference type="SAM" id="Coils"/>
    </source>
</evidence>
<evidence type="ECO:0000256" key="2">
    <source>
        <dbReference type="SAM" id="MobiDB-lite"/>
    </source>
</evidence>
<dbReference type="Proteomes" id="UP001139488">
    <property type="component" value="Unassembled WGS sequence"/>
</dbReference>
<evidence type="ECO:0000313" key="4">
    <source>
        <dbReference type="EMBL" id="MCJ2378642.1"/>
    </source>
</evidence>
<comment type="caution">
    <text evidence="4">The sequence shown here is derived from an EMBL/GenBank/DDBJ whole genome shotgun (WGS) entry which is preliminary data.</text>
</comment>
<organism evidence="4 5">
    <name type="scientific">Vibrio gelatinilyticus</name>
    <dbReference type="NCBI Taxonomy" id="2893468"/>
    <lineage>
        <taxon>Bacteria</taxon>
        <taxon>Pseudomonadati</taxon>
        <taxon>Pseudomonadota</taxon>
        <taxon>Gammaproteobacteria</taxon>
        <taxon>Vibrionales</taxon>
        <taxon>Vibrionaceae</taxon>
        <taxon>Vibrio</taxon>
    </lineage>
</organism>
<proteinExistence type="predicted"/>
<sequence>MQKPIKTLACLALATSLIGCASTSSDESQQTVTTNVQLELFDELKARLDTAVKQHSDEELQWFATQAYASMTEALKEARDAYSEFEHDPKNINESGLFSSQTYGQEMIASLNVFEMAYKSAENTKQRVLTVMAVAFENREYLHKVNASAIYPNDFRRVEKQLKQVVDHVANNAEVDNDKLVSLEKSQHKLEAKSVTKHYLGEPQETFKKQKQQQFASDAPLVMARSEAALMQAKAFIQGSPRQHDEIQQRADAVEFALQRAEKIVTQVRELKALPEKQYERYILNLEQALHGIATASAAGDFRNETLKDHAKLIEQAMVKTSQSDQQKWQSLAVELEKVKQDWQQDVQTFSVQSKTLTQEKKALEAELLEVKAVKAAMLTSPNQEQPAALSVVDDAVESAPAVETPVNDGSVVPVSDIPQAQSDVELQKTAPTSEAQEQTVSS</sequence>
<accession>A0A9X2B0B5</accession>
<keyword evidence="5" id="KW-1185">Reference proteome</keyword>
<protein>
    <recommendedName>
        <fullName evidence="6">DNA repair protein</fullName>
    </recommendedName>
</protein>
<feature type="chain" id="PRO_5040871173" description="DNA repair protein" evidence="3">
    <location>
        <begin position="22"/>
        <end position="443"/>
    </location>
</feature>
<name>A0A9X2B0B5_9VIBR</name>
<evidence type="ECO:0000313" key="5">
    <source>
        <dbReference type="Proteomes" id="UP001139488"/>
    </source>
</evidence>
<feature type="region of interest" description="Disordered" evidence="2">
    <location>
        <begin position="400"/>
        <end position="443"/>
    </location>
</feature>
<dbReference type="RefSeq" id="WP_244359031.1">
    <property type="nucleotide sequence ID" value="NZ_JAJNNZ010000019.1"/>
</dbReference>
<evidence type="ECO:0008006" key="6">
    <source>
        <dbReference type="Google" id="ProtNLM"/>
    </source>
</evidence>
<feature type="coiled-coil region" evidence="1">
    <location>
        <begin position="347"/>
        <end position="374"/>
    </location>
</feature>